<evidence type="ECO:0000256" key="1">
    <source>
        <dbReference type="ARBA" id="ARBA00004141"/>
    </source>
</evidence>
<organism evidence="9">
    <name type="scientific">Laccaria bicolor (strain S238N-H82 / ATCC MYA-4686)</name>
    <name type="common">Bicoloured deceiver</name>
    <name type="synonym">Laccaria laccata var. bicolor</name>
    <dbReference type="NCBI Taxonomy" id="486041"/>
    <lineage>
        <taxon>Eukaryota</taxon>
        <taxon>Fungi</taxon>
        <taxon>Dikarya</taxon>
        <taxon>Basidiomycota</taxon>
        <taxon>Agaricomycotina</taxon>
        <taxon>Agaricomycetes</taxon>
        <taxon>Agaricomycetidae</taxon>
        <taxon>Agaricales</taxon>
        <taxon>Agaricineae</taxon>
        <taxon>Hydnangiaceae</taxon>
        <taxon>Laccaria</taxon>
    </lineage>
</organism>
<evidence type="ECO:0000256" key="3">
    <source>
        <dbReference type="ARBA" id="ARBA00022989"/>
    </source>
</evidence>
<sequence>MSLSSVKRLGKRIIDYPEETAGVASVTEWLKPLSSNPAKPVKAYLLSLFPILGWITRYNPEWLYGDLIAGLTVGIVVVPQSMSAIRYTCLRLEGRFPRRVSTRILFFISVFRNAFVMIILTLAAWLYCRHRKVDGNYPIKILLTVPSGFKVVRQPIITRKLISALAPKLPVATIILFLEHIAISKCEKVTVSYGKKRSFISTAFGRLNSYKIDPNQELIAIGVTNTVGSCFGAYPATASFSHSALKSKSGVRTPLAGVYTAVVVVVALYGLTPAFFWIPTAGLSAIIIHAVADFVASPARVRLVHHLRLKTLIYPCHFRSTPTGAFRPWSFSFGHVLVTVFSSIENGIYISISASLALLLIRVARPRGAFLGKVTVRPSGSTVDREVYLPLTKDGIMNPHVKVEASSPGVLIYNLEESFVYPNSHIVYTAIVDYVKAKFRRGKDMSVKAADRPWNDPGPRRAGDYESEQSANLEKPILHAIVLDFSAVSHVDTTAVQGLIDIRTVVEKWVDHPVEFHFAPIMSPWIRRALVTGGFRIGIPNSELRRTSPPSLRTTRADSQSGTVEWKPVVPSDTPFFHLDLGATVRAAESAVRHVTP</sequence>
<dbReference type="InParanoid" id="B0DS02"/>
<reference evidence="8 9" key="1">
    <citation type="journal article" date="2008" name="Nature">
        <title>The genome of Laccaria bicolor provides insights into mycorrhizal symbiosis.</title>
        <authorList>
            <person name="Martin F."/>
            <person name="Aerts A."/>
            <person name="Ahren D."/>
            <person name="Brun A."/>
            <person name="Danchin E.G.J."/>
            <person name="Duchaussoy F."/>
            <person name="Gibon J."/>
            <person name="Kohler A."/>
            <person name="Lindquist E."/>
            <person name="Pereda V."/>
            <person name="Salamov A."/>
            <person name="Shapiro H.J."/>
            <person name="Wuyts J."/>
            <person name="Blaudez D."/>
            <person name="Buee M."/>
            <person name="Brokstein P."/>
            <person name="Canbaeck B."/>
            <person name="Cohen D."/>
            <person name="Courty P.E."/>
            <person name="Coutinho P.M."/>
            <person name="Delaruelle C."/>
            <person name="Detter J.C."/>
            <person name="Deveau A."/>
            <person name="DiFazio S."/>
            <person name="Duplessis S."/>
            <person name="Fraissinet-Tachet L."/>
            <person name="Lucic E."/>
            <person name="Frey-Klett P."/>
            <person name="Fourrey C."/>
            <person name="Feussner I."/>
            <person name="Gay G."/>
            <person name="Grimwood J."/>
            <person name="Hoegger P.J."/>
            <person name="Jain P."/>
            <person name="Kilaru S."/>
            <person name="Labbe J."/>
            <person name="Lin Y.C."/>
            <person name="Legue V."/>
            <person name="Le Tacon F."/>
            <person name="Marmeisse R."/>
            <person name="Melayah D."/>
            <person name="Montanini B."/>
            <person name="Muratet M."/>
            <person name="Nehls U."/>
            <person name="Niculita-Hirzel H."/>
            <person name="Oudot-Le Secq M.P."/>
            <person name="Peter M."/>
            <person name="Quesneville H."/>
            <person name="Rajashekar B."/>
            <person name="Reich M."/>
            <person name="Rouhier N."/>
            <person name="Schmutz J."/>
            <person name="Yin T."/>
            <person name="Chalot M."/>
            <person name="Henrissat B."/>
            <person name="Kuees U."/>
            <person name="Lucas S."/>
            <person name="Van de Peer Y."/>
            <person name="Podila G.K."/>
            <person name="Polle A."/>
            <person name="Pukkila P.J."/>
            <person name="Richardson P.M."/>
            <person name="Rouze P."/>
            <person name="Sanders I.R."/>
            <person name="Stajich J.E."/>
            <person name="Tunlid A."/>
            <person name="Tuskan G."/>
            <person name="Grigoriev I.V."/>
        </authorList>
    </citation>
    <scope>NUCLEOTIDE SEQUENCE [LARGE SCALE GENOMIC DNA]</scope>
    <source>
        <strain evidence="9">S238N-H82 / ATCC MYA-4686</strain>
    </source>
</reference>
<dbReference type="GO" id="GO:0016020">
    <property type="term" value="C:membrane"/>
    <property type="evidence" value="ECO:0007669"/>
    <property type="project" value="UniProtKB-SubCell"/>
</dbReference>
<dbReference type="KEGG" id="lbc:LACBIDRAFT_308283"/>
<dbReference type="HOGENOM" id="CLU_003182_8_0_1"/>
<dbReference type="PROSITE" id="PS50801">
    <property type="entry name" value="STAS"/>
    <property type="match status" value="1"/>
</dbReference>
<dbReference type="EMBL" id="DS547129">
    <property type="protein sequence ID" value="EDR02618.1"/>
    <property type="molecule type" value="Genomic_DNA"/>
</dbReference>
<comment type="subcellular location">
    <subcellularLocation>
        <location evidence="1">Membrane</location>
        <topology evidence="1">Multi-pass membrane protein</topology>
    </subcellularLocation>
</comment>
<protein>
    <submittedName>
        <fullName evidence="8">Sulfate anion transporter</fullName>
    </submittedName>
</protein>
<dbReference type="GeneID" id="6082287"/>
<dbReference type="OrthoDB" id="288203at2759"/>
<keyword evidence="9" id="KW-1185">Reference proteome</keyword>
<dbReference type="AlphaFoldDB" id="B0DS02"/>
<evidence type="ECO:0000256" key="6">
    <source>
        <dbReference type="SAM" id="Phobius"/>
    </source>
</evidence>
<evidence type="ECO:0000256" key="4">
    <source>
        <dbReference type="ARBA" id="ARBA00023136"/>
    </source>
</evidence>
<dbReference type="PANTHER" id="PTHR11814">
    <property type="entry name" value="SULFATE TRANSPORTER"/>
    <property type="match status" value="1"/>
</dbReference>
<evidence type="ECO:0000256" key="2">
    <source>
        <dbReference type="ARBA" id="ARBA00022692"/>
    </source>
</evidence>
<dbReference type="CDD" id="cd07042">
    <property type="entry name" value="STAS_SulP_like_sulfate_transporter"/>
    <property type="match status" value="1"/>
</dbReference>
<dbReference type="InterPro" id="IPR002645">
    <property type="entry name" value="STAS_dom"/>
</dbReference>
<dbReference type="InterPro" id="IPR036513">
    <property type="entry name" value="STAS_dom_sf"/>
</dbReference>
<dbReference type="Pfam" id="PF01740">
    <property type="entry name" value="STAS"/>
    <property type="match status" value="1"/>
</dbReference>
<feature type="transmembrane region" description="Helical" evidence="6">
    <location>
        <begin position="256"/>
        <end position="278"/>
    </location>
</feature>
<accession>B0DS02</accession>
<dbReference type="Pfam" id="PF00916">
    <property type="entry name" value="Sulfate_transp"/>
    <property type="match status" value="1"/>
</dbReference>
<name>B0DS02_LACBS</name>
<feature type="transmembrane region" description="Helical" evidence="6">
    <location>
        <begin position="104"/>
        <end position="127"/>
    </location>
</feature>
<evidence type="ECO:0000259" key="7">
    <source>
        <dbReference type="PROSITE" id="PS50801"/>
    </source>
</evidence>
<dbReference type="Proteomes" id="UP000001194">
    <property type="component" value="Unassembled WGS sequence"/>
</dbReference>
<evidence type="ECO:0000313" key="8">
    <source>
        <dbReference type="EMBL" id="EDR02618.1"/>
    </source>
</evidence>
<evidence type="ECO:0000313" key="9">
    <source>
        <dbReference type="Proteomes" id="UP000001194"/>
    </source>
</evidence>
<dbReference type="InterPro" id="IPR001902">
    <property type="entry name" value="SLC26A/SulP_fam"/>
</dbReference>
<dbReference type="RefSeq" id="XP_001886662.1">
    <property type="nucleotide sequence ID" value="XM_001886627.1"/>
</dbReference>
<dbReference type="GO" id="GO:0055085">
    <property type="term" value="P:transmembrane transport"/>
    <property type="evidence" value="ECO:0007669"/>
    <property type="project" value="InterPro"/>
</dbReference>
<dbReference type="FunCoup" id="B0DS02">
    <property type="interactions" value="38"/>
</dbReference>
<gene>
    <name evidence="8" type="ORF">LACBIDRAFT_308283</name>
</gene>
<feature type="domain" description="STAS" evidence="7">
    <location>
        <begin position="408"/>
        <end position="555"/>
    </location>
</feature>
<dbReference type="InterPro" id="IPR011547">
    <property type="entry name" value="SLC26A/SulP_dom"/>
</dbReference>
<proteinExistence type="predicted"/>
<keyword evidence="3 6" id="KW-1133">Transmembrane helix</keyword>
<keyword evidence="4 6" id="KW-0472">Membrane</keyword>
<evidence type="ECO:0000256" key="5">
    <source>
        <dbReference type="SAM" id="MobiDB-lite"/>
    </source>
</evidence>
<dbReference type="Gene3D" id="3.30.750.24">
    <property type="entry name" value="STAS domain"/>
    <property type="match status" value="1"/>
</dbReference>
<keyword evidence="2 6" id="KW-0812">Transmembrane</keyword>
<dbReference type="STRING" id="486041.B0DS02"/>
<feature type="transmembrane region" description="Helical" evidence="6">
    <location>
        <begin position="62"/>
        <end position="83"/>
    </location>
</feature>
<dbReference type="SUPFAM" id="SSF52091">
    <property type="entry name" value="SpoIIaa-like"/>
    <property type="match status" value="1"/>
</dbReference>
<feature type="region of interest" description="Disordered" evidence="5">
    <location>
        <begin position="546"/>
        <end position="565"/>
    </location>
</feature>